<dbReference type="EMBL" id="JABBKX010000003">
    <property type="protein sequence ID" value="NMJ41890.1"/>
    <property type="molecule type" value="Genomic_DNA"/>
</dbReference>
<name>A0A848EEM2_9PROT</name>
<dbReference type="Proteomes" id="UP000548582">
    <property type="component" value="Unassembled WGS sequence"/>
</dbReference>
<accession>A0A848EEM2</accession>
<evidence type="ECO:0000313" key="2">
    <source>
        <dbReference type="Proteomes" id="UP000548582"/>
    </source>
</evidence>
<protein>
    <recommendedName>
        <fullName evidence="3">Flagellar assembly protein FliH/Type III secretion system HrpE domain-containing protein</fullName>
    </recommendedName>
</protein>
<organism evidence="1 2">
    <name type="scientific">Neoroseomonas marina</name>
    <dbReference type="NCBI Taxonomy" id="1232220"/>
    <lineage>
        <taxon>Bacteria</taxon>
        <taxon>Pseudomonadati</taxon>
        <taxon>Pseudomonadota</taxon>
        <taxon>Alphaproteobacteria</taxon>
        <taxon>Acetobacterales</taxon>
        <taxon>Acetobacteraceae</taxon>
        <taxon>Neoroseomonas</taxon>
    </lineage>
</organism>
<dbReference type="RefSeq" id="WP_170054122.1">
    <property type="nucleotide sequence ID" value="NZ_JABBKX010000003.1"/>
</dbReference>
<evidence type="ECO:0000313" key="1">
    <source>
        <dbReference type="EMBL" id="NMJ41890.1"/>
    </source>
</evidence>
<reference evidence="1 2" key="1">
    <citation type="submission" date="2020-03" db="EMBL/GenBank/DDBJ databases">
        <authorList>
            <person name="Sun Q."/>
        </authorList>
    </citation>
    <scope>NUCLEOTIDE SEQUENCE [LARGE SCALE GENOMIC DNA]</scope>
    <source>
        <strain evidence="1 2">JC162</strain>
    </source>
</reference>
<dbReference type="AlphaFoldDB" id="A0A848EEM2"/>
<sequence length="215" mass="21613">MADGFAPIARDIVQDGFTPTFLIAALDAARREAAVPEPPGPPAHDPLPGLLAEARAAGREEGRAEALRAAAEDRGALAARAALAGADALRDGQEAAAAAAEGVAAGLARVALSVLDAALPGLAEAHAAPLAAAFARRLAPLLRAQAEARLFVAPGLGAATAALLAPDGISVEEDDAIAPGDARAEWRAGGAAFELAQRRQEIRRILQEAGLGLEG</sequence>
<evidence type="ECO:0008006" key="3">
    <source>
        <dbReference type="Google" id="ProtNLM"/>
    </source>
</evidence>
<gene>
    <name evidence="1" type="ORF">GWK16_11610</name>
</gene>
<proteinExistence type="predicted"/>
<comment type="caution">
    <text evidence="1">The sequence shown here is derived from an EMBL/GenBank/DDBJ whole genome shotgun (WGS) entry which is preliminary data.</text>
</comment>
<keyword evidence="2" id="KW-1185">Reference proteome</keyword>